<dbReference type="PROSITE" id="PS50158">
    <property type="entry name" value="ZF_CCHC"/>
    <property type="match status" value="2"/>
</dbReference>
<evidence type="ECO:0000256" key="3">
    <source>
        <dbReference type="SAM" id="MobiDB-lite"/>
    </source>
</evidence>
<evidence type="ECO:0000313" key="7">
    <source>
        <dbReference type="Proteomes" id="UP001189429"/>
    </source>
</evidence>
<dbReference type="PANTHER" id="PTHR11439:SF483">
    <property type="entry name" value="PEPTIDE SYNTHASE GLIP-LIKE, PUTATIVE (AFU_ORTHOLOGUE AFUA_3G12920)-RELATED"/>
    <property type="match status" value="1"/>
</dbReference>
<evidence type="ECO:0000256" key="4">
    <source>
        <dbReference type="SAM" id="Phobius"/>
    </source>
</evidence>
<keyword evidence="4" id="KW-0472">Membrane</keyword>
<feature type="domain" description="CCHC-type" evidence="5">
    <location>
        <begin position="306"/>
        <end position="322"/>
    </location>
</feature>
<keyword evidence="1" id="KW-0479">Metal-binding</keyword>
<dbReference type="SUPFAM" id="SSF57756">
    <property type="entry name" value="Retrovirus zinc finger-like domains"/>
    <property type="match status" value="2"/>
</dbReference>
<feature type="compositionally biased region" description="Basic and acidic residues" evidence="3">
    <location>
        <begin position="249"/>
        <end position="265"/>
    </location>
</feature>
<dbReference type="PANTHER" id="PTHR11439">
    <property type="entry name" value="GAG-POL-RELATED RETROTRANSPOSON"/>
    <property type="match status" value="1"/>
</dbReference>
<dbReference type="EMBL" id="CAUYUJ010004313">
    <property type="protein sequence ID" value="CAK0809082.1"/>
    <property type="molecule type" value="Genomic_DNA"/>
</dbReference>
<evidence type="ECO:0000256" key="1">
    <source>
        <dbReference type="PROSITE-ProRule" id="PRU00047"/>
    </source>
</evidence>
<feature type="domain" description="CCHC-type" evidence="5">
    <location>
        <begin position="264"/>
        <end position="277"/>
    </location>
</feature>
<protein>
    <recommendedName>
        <fullName evidence="5">CCHC-type domain-containing protein</fullName>
    </recommendedName>
</protein>
<feature type="compositionally biased region" description="Basic and acidic residues" evidence="3">
    <location>
        <begin position="956"/>
        <end position="971"/>
    </location>
</feature>
<name>A0ABN9QZ71_9DINO</name>
<comment type="caution">
    <text evidence="6">The sequence shown here is derived from an EMBL/GenBank/DDBJ whole genome shotgun (WGS) entry which is preliminary data.</text>
</comment>
<organism evidence="6 7">
    <name type="scientific">Prorocentrum cordatum</name>
    <dbReference type="NCBI Taxonomy" id="2364126"/>
    <lineage>
        <taxon>Eukaryota</taxon>
        <taxon>Sar</taxon>
        <taxon>Alveolata</taxon>
        <taxon>Dinophyceae</taxon>
        <taxon>Prorocentrales</taxon>
        <taxon>Prorocentraceae</taxon>
        <taxon>Prorocentrum</taxon>
    </lineage>
</organism>
<dbReference type="InterPro" id="IPR013103">
    <property type="entry name" value="RVT_2"/>
</dbReference>
<gene>
    <name evidence="6" type="ORF">PCOR1329_LOCUS14422</name>
</gene>
<dbReference type="InterPro" id="IPR001878">
    <property type="entry name" value="Znf_CCHC"/>
</dbReference>
<keyword evidence="4" id="KW-1133">Transmembrane helix</keyword>
<dbReference type="Pfam" id="PF07727">
    <property type="entry name" value="RVT_2"/>
    <property type="match status" value="1"/>
</dbReference>
<reference evidence="6" key="1">
    <citation type="submission" date="2023-10" db="EMBL/GenBank/DDBJ databases">
        <authorList>
            <person name="Chen Y."/>
            <person name="Shah S."/>
            <person name="Dougan E. K."/>
            <person name="Thang M."/>
            <person name="Chan C."/>
        </authorList>
    </citation>
    <scope>NUCLEOTIDE SEQUENCE [LARGE SCALE GENOMIC DNA]</scope>
</reference>
<dbReference type="Gene3D" id="4.10.60.10">
    <property type="entry name" value="Zinc finger, CCHC-type"/>
    <property type="match status" value="2"/>
</dbReference>
<feature type="compositionally biased region" description="Basic and acidic residues" evidence="3">
    <location>
        <begin position="291"/>
        <end position="301"/>
    </location>
</feature>
<dbReference type="CDD" id="cd09272">
    <property type="entry name" value="RNase_HI_RT_Ty1"/>
    <property type="match status" value="1"/>
</dbReference>
<keyword evidence="1" id="KW-0863">Zinc-finger</keyword>
<feature type="region of interest" description="Disordered" evidence="3">
    <location>
        <begin position="941"/>
        <end position="983"/>
    </location>
</feature>
<evidence type="ECO:0000313" key="6">
    <source>
        <dbReference type="EMBL" id="CAK0809082.1"/>
    </source>
</evidence>
<feature type="coiled-coil region" evidence="2">
    <location>
        <begin position="567"/>
        <end position="594"/>
    </location>
</feature>
<evidence type="ECO:0000259" key="5">
    <source>
        <dbReference type="PROSITE" id="PS50158"/>
    </source>
</evidence>
<feature type="transmembrane region" description="Helical" evidence="4">
    <location>
        <begin position="1606"/>
        <end position="1633"/>
    </location>
</feature>
<feature type="region of interest" description="Disordered" evidence="3">
    <location>
        <begin position="278"/>
        <end position="307"/>
    </location>
</feature>
<dbReference type="InterPro" id="IPR036875">
    <property type="entry name" value="Znf_CCHC_sf"/>
</dbReference>
<feature type="region of interest" description="Disordered" evidence="3">
    <location>
        <begin position="233"/>
        <end position="265"/>
    </location>
</feature>
<keyword evidence="7" id="KW-1185">Reference proteome</keyword>
<dbReference type="Proteomes" id="UP001189429">
    <property type="component" value="Unassembled WGS sequence"/>
</dbReference>
<accession>A0ABN9QZ71</accession>
<evidence type="ECO:0000256" key="2">
    <source>
        <dbReference type="SAM" id="Coils"/>
    </source>
</evidence>
<dbReference type="Pfam" id="PF00098">
    <property type="entry name" value="zf-CCHC"/>
    <property type="match status" value="1"/>
</dbReference>
<feature type="non-terminal residue" evidence="6">
    <location>
        <position position="1"/>
    </location>
</feature>
<sequence length="1698" mass="189494">VQRLTERPESQAEDRRLESIVDAKILSRIGVFSGADEEWRQWCFVFESTAGLVDLEQIMIHCENTGETELGWATQSEIIQLRMKVLYHLLIATTRGKALTIPQMVPKNNGAIGWKRLKDEYEPKSGGRLTAMLMGVLTPEWETAIRGGIRMWEAAWKEREKSVSLYEAHSLEKDVKAVVRQALGAIGQDYHKLAKVATDYIASGKVYETTGAPRGIQYDGPMPMDVGMVNENGDVGGIFKPPKGHGKQSRKDAGKGRDSDRDTCKNCDKRGHWSRDCWAPGGGAANQMKGKGKDVEGGKGGKERKKCGKCEKPGHEAKDCRSHIKCDKCGKMGHKASEYRSKPENAEVKRIVNEQDELWAMGVTESVNTIGDGSKYAWVSIDSGSDVDGCPLGFGHSSDDVEDPTKVELRTATNDEIQDYGERNVGIAFLDGAGHEVMATNRFRIGDFSKPVLSCGIRVMGGAVIHLETGNSYMAPPSANGAQGKIPLTMIGKSFYARCRVLEDHHQDLKLHLHHQIIELHLHHQNLKPHLHHHHKQALRARLKELRRLGIIGAAIYGTKKQLWERLVKCEHQLDETMKVKEALEERQRRLQEGVDPEVPRTLKIPEWPDAGTVRQHELTHAKFEPWRLECVFGKGDAAPHRGVQFLTGKEPEVPVVQIDYHFLKDDGEETEDAANRFSTTLGVIDCDTGVPLQLSLPEKGGNHDCTVTSIVSFLRRLGATQLRLRSDGERSIVSIANAVAAERLKFDGYKVTVEQTPRYSSQSLGAAGAQQKILQGQTRAIRAATENMLGIKIGPGHVLWPWLVRHVGFITEMFHIKSNGRTPHQDATGTKYHGVVLKFAETAMFKHPMSSSGHMTGGRRSRKPKSMWEKGVFLGKTYESDEFLMGTSSGVHLVRTVRRLPVEDQCDLELVAKIVGVPWGRGIGQIGRPKGKRVVILPTAPPEKKQEETEVDDTKEEKGVPDPTVERGVAEDGNSYASARSRTGSGYMDDVVEMGTVGGVDGFVTDEIDPMPVMDPEMDIHWHEGEYDVDLIKAGKCKDINTMQEFGVFEAVSPDEIDSTWTRLSTKWVHQEKGEEIRCRFVAREFKSKDPERERLFTPASEPTTGRLIDFKAVKRDQPTVIIDAVNAYFHAEQDRLVAVVPPREWIEAEEIKGNTTRTMWRMKKKLYGERDASRGFSDFMNRTLVSEMEIEQCPDQPCFCRRERDSVDLELHQDDIYATADDSNLQAFTTKLSSKVKIKVSKLLKVGAKYQHLKGGRVRVEDGMFLTGNRKYADKIVKLLNLGKAKSSPTPIVTKLLQEDFEHLLNAEETSLYRQCVGIARYMVNYVTEVTFAVHVLSKRLATPTDNDMKRLKHLGRYLLGVRDYALFFPRAGETEILECYADSDWAGDTIDRKSVSCGVLCCGGCALLEYSRGQCTQALSSGEAEYYASVTAAAEAIHLQSVMGFLDMDVKIRIRIDSSAGKAVCHRVGVGRIRHLEVRTLWLQAKVRDKKLVVIKQAGETNLADVGTKALTSQRFHWLRAQLGRRPLAGADDMEESTAVRVNIVSDSTSKMARAGAALIALLDSLGSVKADGECDVYGYDKDKKEISLQDTRQETGVHLQGMMLIVVMITIMIVACAVGGCAGWCIGYFMRPSCTSESRQDKEKVELSQRAIRTKKLKVEYRTVSTQSQVTYSWHRESPRFTPLGERAQGAWAE</sequence>
<keyword evidence="2" id="KW-0175">Coiled coil</keyword>
<keyword evidence="4" id="KW-0812">Transmembrane</keyword>
<proteinExistence type="predicted"/>
<keyword evidence="1" id="KW-0862">Zinc</keyword>
<dbReference type="SMART" id="SM00343">
    <property type="entry name" value="ZnF_C2HC"/>
    <property type="match status" value="3"/>
</dbReference>